<evidence type="ECO:0000256" key="2">
    <source>
        <dbReference type="SAM" id="SignalP"/>
    </source>
</evidence>
<feature type="compositionally biased region" description="Basic and acidic residues" evidence="1">
    <location>
        <begin position="92"/>
        <end position="128"/>
    </location>
</feature>
<dbReference type="AlphaFoldDB" id="A0A6P4E5C5"/>
<accession>A0A6P4E5C5</accession>
<dbReference type="CDD" id="cd00117">
    <property type="entry name" value="TFP"/>
    <property type="match status" value="1"/>
</dbReference>
<evidence type="ECO:0000256" key="1">
    <source>
        <dbReference type="SAM" id="MobiDB-lite"/>
    </source>
</evidence>
<organism evidence="3">
    <name type="scientific">Drosophila rhopaloa</name>
    <name type="common">Fruit fly</name>
    <dbReference type="NCBI Taxonomy" id="1041015"/>
    <lineage>
        <taxon>Eukaryota</taxon>
        <taxon>Metazoa</taxon>
        <taxon>Ecdysozoa</taxon>
        <taxon>Arthropoda</taxon>
        <taxon>Hexapoda</taxon>
        <taxon>Insecta</taxon>
        <taxon>Pterygota</taxon>
        <taxon>Neoptera</taxon>
        <taxon>Endopterygota</taxon>
        <taxon>Diptera</taxon>
        <taxon>Brachycera</taxon>
        <taxon>Muscomorpha</taxon>
        <taxon>Ephydroidea</taxon>
        <taxon>Drosophilidae</taxon>
        <taxon>Drosophila</taxon>
        <taxon>Sophophora</taxon>
    </lineage>
</organism>
<protein>
    <submittedName>
        <fullName evidence="3">Proteoglycan 4</fullName>
    </submittedName>
</protein>
<evidence type="ECO:0000313" key="3">
    <source>
        <dbReference type="RefSeq" id="XP_016970463.1"/>
    </source>
</evidence>
<feature type="compositionally biased region" description="Basic and acidic residues" evidence="1">
    <location>
        <begin position="36"/>
        <end position="54"/>
    </location>
</feature>
<proteinExistence type="predicted"/>
<gene>
    <name evidence="3" type="primary">LOC108038224</name>
</gene>
<feature type="signal peptide" evidence="2">
    <location>
        <begin position="1"/>
        <end position="21"/>
    </location>
</feature>
<feature type="region of interest" description="Disordered" evidence="1">
    <location>
        <begin position="31"/>
        <end position="223"/>
    </location>
</feature>
<feature type="compositionally biased region" description="Polar residues" evidence="1">
    <location>
        <begin position="184"/>
        <end position="194"/>
    </location>
</feature>
<feature type="compositionally biased region" description="Basic and acidic residues" evidence="1">
    <location>
        <begin position="141"/>
        <end position="153"/>
    </location>
</feature>
<name>A0A6P4E5C5_DRORH</name>
<keyword evidence="2" id="KW-0732">Signal</keyword>
<dbReference type="RefSeq" id="XP_016970463.2">
    <property type="nucleotide sequence ID" value="XM_017114974.2"/>
</dbReference>
<dbReference type="GeneID" id="108038224"/>
<feature type="compositionally biased region" description="Basic and acidic residues" evidence="1">
    <location>
        <begin position="172"/>
        <end position="183"/>
    </location>
</feature>
<sequence>MRMRLLVIWISMTALLQWSRAQEDNIQEVSLSVAEEGERPDKNEEVPTEIKESGVESPVESPSFMGTTEMPAVDKEPVETSIIQQNIPFEGEMEHHSGETNMDAEDKPSEGSSLDDPKPEEDKKEPEKAATSTYPPPETPESDKETETSDHSDPSSQIPTVSEEPSLEADPEMPKKPMEESHSANETAEISTGGSPDYQGDGPGHQDHTTAPTTPGTLTPATPPIPNPVFSMLSCYSCMFCNNITKELPKANCPPIPGKNNGCRTILVRDPNVTPDKKIYISRGCISELDTLSVYCDKNKELCPTCYENHCNVHNMTQFEQSLGSAAAAHHLVAPLLIWSIYLFSWQVLY</sequence>
<dbReference type="RefSeq" id="XP_016970463.1">
    <property type="nucleotide sequence ID" value="XM_017114974.1"/>
</dbReference>
<feature type="compositionally biased region" description="Low complexity" evidence="1">
    <location>
        <begin position="209"/>
        <end position="220"/>
    </location>
</feature>
<feature type="chain" id="PRO_5027634740" evidence="2">
    <location>
        <begin position="22"/>
        <end position="350"/>
    </location>
</feature>
<dbReference type="OrthoDB" id="7869635at2759"/>
<reference evidence="3" key="1">
    <citation type="submission" date="2025-08" db="UniProtKB">
        <authorList>
            <consortium name="RefSeq"/>
        </authorList>
    </citation>
    <scope>IDENTIFICATION</scope>
</reference>